<dbReference type="Proteomes" id="UP000325577">
    <property type="component" value="Linkage Group LG15"/>
</dbReference>
<dbReference type="AlphaFoldDB" id="A0A5J5B6V0"/>
<evidence type="ECO:0000313" key="1">
    <source>
        <dbReference type="EMBL" id="KAA8538314.1"/>
    </source>
</evidence>
<organism evidence="1 2">
    <name type="scientific">Nyssa sinensis</name>
    <dbReference type="NCBI Taxonomy" id="561372"/>
    <lineage>
        <taxon>Eukaryota</taxon>
        <taxon>Viridiplantae</taxon>
        <taxon>Streptophyta</taxon>
        <taxon>Embryophyta</taxon>
        <taxon>Tracheophyta</taxon>
        <taxon>Spermatophyta</taxon>
        <taxon>Magnoliopsida</taxon>
        <taxon>eudicotyledons</taxon>
        <taxon>Gunneridae</taxon>
        <taxon>Pentapetalae</taxon>
        <taxon>asterids</taxon>
        <taxon>Cornales</taxon>
        <taxon>Nyssaceae</taxon>
        <taxon>Nyssa</taxon>
    </lineage>
</organism>
<dbReference type="EMBL" id="CM018038">
    <property type="protein sequence ID" value="KAA8538314.1"/>
    <property type="molecule type" value="Genomic_DNA"/>
</dbReference>
<proteinExistence type="predicted"/>
<evidence type="ECO:0000313" key="2">
    <source>
        <dbReference type="Proteomes" id="UP000325577"/>
    </source>
</evidence>
<keyword evidence="2" id="KW-1185">Reference proteome</keyword>
<name>A0A5J5B6V0_9ASTE</name>
<protein>
    <submittedName>
        <fullName evidence="1">Uncharacterized protein</fullName>
    </submittedName>
</protein>
<reference evidence="1 2" key="1">
    <citation type="submission" date="2019-09" db="EMBL/GenBank/DDBJ databases">
        <title>A chromosome-level genome assembly of the Chinese tupelo Nyssa sinensis.</title>
        <authorList>
            <person name="Yang X."/>
            <person name="Kang M."/>
            <person name="Yang Y."/>
            <person name="Xiong H."/>
            <person name="Wang M."/>
            <person name="Zhang Z."/>
            <person name="Wang Z."/>
            <person name="Wu H."/>
            <person name="Ma T."/>
            <person name="Liu J."/>
            <person name="Xi Z."/>
        </authorList>
    </citation>
    <scope>NUCLEOTIDE SEQUENCE [LARGE SCALE GENOMIC DNA]</scope>
    <source>
        <strain evidence="1">J267</strain>
        <tissue evidence="1">Leaf</tissue>
    </source>
</reference>
<accession>A0A5J5B6V0</accession>
<gene>
    <name evidence="1" type="ORF">F0562_027863</name>
</gene>
<sequence length="90" mass="10387">MRVWTTHTRRNNGWLFYRCPVGGDHYGSFFLVDEYHGQFIRHTVPNSNMGFFRDFPGKKSLKETGDQAGFPQTSLSIICFEETDGFVTSN</sequence>